<keyword evidence="1" id="KW-1133">Transmembrane helix</keyword>
<keyword evidence="4" id="KW-1185">Reference proteome</keyword>
<evidence type="ECO:0000256" key="1">
    <source>
        <dbReference type="SAM" id="Phobius"/>
    </source>
</evidence>
<evidence type="ECO:0000313" key="3">
    <source>
        <dbReference type="EMBL" id="NMH26608.1"/>
    </source>
</evidence>
<keyword evidence="1" id="KW-0472">Membrane</keyword>
<keyword evidence="1" id="KW-0812">Transmembrane</keyword>
<dbReference type="EMBL" id="JAAMPU010000093">
    <property type="protein sequence ID" value="NMH26608.1"/>
    <property type="molecule type" value="Genomic_DNA"/>
</dbReference>
<gene>
    <name evidence="3" type="ORF">G6047_01065</name>
</gene>
<feature type="transmembrane region" description="Helical" evidence="1">
    <location>
        <begin position="148"/>
        <end position="170"/>
    </location>
</feature>
<evidence type="ECO:0000313" key="4">
    <source>
        <dbReference type="Proteomes" id="UP000712080"/>
    </source>
</evidence>
<sequence>MKMKNFTYVLLLLTTMGFAQHKVETSIDTTKNKIGAQFNLTLRTNVDTLSQVVFPSGTNFGPMEVIRNYVVDTVKKDNRYELIKRYGLANFDSGAYTIPQLKVIINKKPFLSDSLRVEVSPVKVDTIKQKMFDIKPIAQDDSSHGTMFWIWIVLGILLCAAGGAVVYFLVKKAQQKQTEQEIFKTPIEKATTLLSNLEKKELWQKGEVKDYYSQLTDIARTYIEEVVHIPAMESTTSELIVALRSAASQKNMPIAQETFENLERVLKQADLVKFAKSRPLDFEIAEDRNKIERVIVTIDKSVPTEVEEDDSEAFRELQRQKLMKQKRRKRIMISVASVLFLLLATGTYFVIKNGFRHTVDAITGKQTLYLLEGEWVKSEYGNPSVIIETPKVLVRTNADTVLPKDVMALMKEFQMFGYGSVTGDFYIGVSTNTYKGEQQVDLEKAMDAAISVLEKQGAQNMLIKQETYDTKEGVNGRKAYGTFSRIDSGSRSSAKYYYEMLLFGQQNGLQLITLIYPEGDEYAKQISDRVLNSVELKTVSQ</sequence>
<comment type="caution">
    <text evidence="3">The sequence shown here is derived from an EMBL/GenBank/DDBJ whole genome shotgun (WGS) entry which is preliminary data.</text>
</comment>
<feature type="chain" id="PRO_5037686474" evidence="2">
    <location>
        <begin position="22"/>
        <end position="541"/>
    </location>
</feature>
<protein>
    <submittedName>
        <fullName evidence="3">Protein BatD</fullName>
    </submittedName>
</protein>
<feature type="transmembrane region" description="Helical" evidence="1">
    <location>
        <begin position="331"/>
        <end position="351"/>
    </location>
</feature>
<keyword evidence="2" id="KW-0732">Signal</keyword>
<accession>A0A972JH03</accession>
<dbReference type="AlphaFoldDB" id="A0A972JH03"/>
<dbReference type="RefSeq" id="WP_169525571.1">
    <property type="nucleotide sequence ID" value="NZ_JAAMPU010000093.1"/>
</dbReference>
<dbReference type="Proteomes" id="UP000712080">
    <property type="component" value="Unassembled WGS sequence"/>
</dbReference>
<proteinExistence type="predicted"/>
<name>A0A972JH03_9FLAO</name>
<reference evidence="3" key="1">
    <citation type="submission" date="2020-02" db="EMBL/GenBank/DDBJ databases">
        <title>Flavobacterium sp. genome.</title>
        <authorList>
            <person name="Jung H.S."/>
            <person name="Baek J.H."/>
            <person name="Jeon C.O."/>
        </authorList>
    </citation>
    <scope>NUCLEOTIDE SEQUENCE</scope>
    <source>
        <strain evidence="3">SE-s28</strain>
    </source>
</reference>
<evidence type="ECO:0000256" key="2">
    <source>
        <dbReference type="SAM" id="SignalP"/>
    </source>
</evidence>
<feature type="signal peptide" evidence="2">
    <location>
        <begin position="1"/>
        <end position="21"/>
    </location>
</feature>
<organism evidence="3 4">
    <name type="scientific">Flavobacterium silvaticum</name>
    <dbReference type="NCBI Taxonomy" id="1852020"/>
    <lineage>
        <taxon>Bacteria</taxon>
        <taxon>Pseudomonadati</taxon>
        <taxon>Bacteroidota</taxon>
        <taxon>Flavobacteriia</taxon>
        <taxon>Flavobacteriales</taxon>
        <taxon>Flavobacteriaceae</taxon>
        <taxon>Flavobacterium</taxon>
    </lineage>
</organism>